<dbReference type="Pfam" id="PF13639">
    <property type="entry name" value="zf-RING_2"/>
    <property type="match status" value="1"/>
</dbReference>
<gene>
    <name evidence="8" type="ORF">Vbra_7719</name>
</gene>
<sequence>MGRKPSRKQAESTLLPPWVPKEKLKLDESCGACLLEKQGGDGDDTVGLTDVCGHTFHGSCILQWAERENSCPQCKGRFHYIGTYDRNGVRQQFILTQKRDQKSDDRGLVLDDTSSETTCRACGHVGDEASLLLCDGDGGLCNAAYHFYCVGLDAIPTEPWFCPTCTQMGADAPPASFRRRRGSARRTPSADRIARASQELANLVIAGLNGFTRRSTRGRGGARGRQSRAADAADAAPSPSPAPRTSPSPAPRRRADPFDAIPAVERQDATDEPEAEPAAPRRRVGESRRSRAGGDGGRRKRQRDPGEAAVSPDSAPASSAAGPSPSPALPAIPPPQAAPQHGSQAAAAAGPSPAAEQQGKRFKGLKPKEVLLKYQEMAEEEEDARAQQDAEATAPHSSTMSAQERIRMRQRLRRQRQAQRERVNQYRGLAVMSVLTGEDMGSKGAFKEPTANKKASKVPAESSSAGGNKAPRPPAAASSSKDPEVRAAAAASAEHADAAVTCQLEPVEAGGHQDSKKMDIDKHPLESQPPLPPPPGDASAHSHDTAHEAAAPAQAHPDRAISSSSSGHRPSSIKPTPSLVRAVKASLKTFKEDFRHCAEESGIAYELLFKHWCRRVSYKAVEGRLDVLRGMGHEQWDALWAEETGSDAFQQFVSEYLTAKSREGVLVKDYLRAGGGQG</sequence>
<dbReference type="PROSITE" id="PS50089">
    <property type="entry name" value="ZF_RING_2"/>
    <property type="match status" value="1"/>
</dbReference>
<dbReference type="AlphaFoldDB" id="A0A0G4ELT9"/>
<dbReference type="SMART" id="SM00249">
    <property type="entry name" value="PHD"/>
    <property type="match status" value="1"/>
</dbReference>
<dbReference type="SUPFAM" id="SSF57850">
    <property type="entry name" value="RING/U-box"/>
    <property type="match status" value="1"/>
</dbReference>
<keyword evidence="3" id="KW-0862">Zinc</keyword>
<evidence type="ECO:0000256" key="3">
    <source>
        <dbReference type="ARBA" id="ARBA00022833"/>
    </source>
</evidence>
<feature type="compositionally biased region" description="Pro residues" evidence="5">
    <location>
        <begin position="238"/>
        <end position="250"/>
    </location>
</feature>
<feature type="compositionally biased region" description="Low complexity" evidence="5">
    <location>
        <begin position="308"/>
        <end position="323"/>
    </location>
</feature>
<feature type="compositionally biased region" description="Low complexity" evidence="5">
    <location>
        <begin position="338"/>
        <end position="357"/>
    </location>
</feature>
<dbReference type="InterPro" id="IPR011011">
    <property type="entry name" value="Znf_FYVE_PHD"/>
</dbReference>
<feature type="domain" description="PHD-type" evidence="6">
    <location>
        <begin position="116"/>
        <end position="168"/>
    </location>
</feature>
<feature type="compositionally biased region" description="Pro residues" evidence="5">
    <location>
        <begin position="324"/>
        <end position="337"/>
    </location>
</feature>
<feature type="compositionally biased region" description="Basic and acidic residues" evidence="5">
    <location>
        <begin position="511"/>
        <end position="525"/>
    </location>
</feature>
<feature type="compositionally biased region" description="Pro residues" evidence="5">
    <location>
        <begin position="527"/>
        <end position="536"/>
    </location>
</feature>
<dbReference type="Pfam" id="PF00628">
    <property type="entry name" value="PHD"/>
    <property type="match status" value="1"/>
</dbReference>
<dbReference type="InParanoid" id="A0A0G4ELT9"/>
<feature type="compositionally biased region" description="Low complexity" evidence="5">
    <location>
        <begin position="227"/>
        <end position="237"/>
    </location>
</feature>
<keyword evidence="1" id="KW-0479">Metal-binding</keyword>
<keyword evidence="2 4" id="KW-0863">Zinc-finger</keyword>
<dbReference type="PROSITE" id="PS50016">
    <property type="entry name" value="ZF_PHD_2"/>
    <property type="match status" value="1"/>
</dbReference>
<dbReference type="InterPro" id="IPR001965">
    <property type="entry name" value="Znf_PHD"/>
</dbReference>
<feature type="domain" description="RING-type" evidence="7">
    <location>
        <begin position="30"/>
        <end position="75"/>
    </location>
</feature>
<dbReference type="SUPFAM" id="SSF57903">
    <property type="entry name" value="FYVE/PHD zinc finger"/>
    <property type="match status" value="1"/>
</dbReference>
<organism evidence="8 9">
    <name type="scientific">Vitrella brassicaformis (strain CCMP3155)</name>
    <dbReference type="NCBI Taxonomy" id="1169540"/>
    <lineage>
        <taxon>Eukaryota</taxon>
        <taxon>Sar</taxon>
        <taxon>Alveolata</taxon>
        <taxon>Colpodellida</taxon>
        <taxon>Vitrellaceae</taxon>
        <taxon>Vitrella</taxon>
    </lineage>
</organism>
<feature type="region of interest" description="Disordered" evidence="5">
    <location>
        <begin position="172"/>
        <end position="193"/>
    </location>
</feature>
<evidence type="ECO:0000313" key="8">
    <source>
        <dbReference type="EMBL" id="CEL97798.1"/>
    </source>
</evidence>
<feature type="region of interest" description="Disordered" evidence="5">
    <location>
        <begin position="440"/>
        <end position="577"/>
    </location>
</feature>
<dbReference type="GO" id="GO:0008270">
    <property type="term" value="F:zinc ion binding"/>
    <property type="evidence" value="ECO:0007669"/>
    <property type="project" value="UniProtKB-KW"/>
</dbReference>
<evidence type="ECO:0000256" key="2">
    <source>
        <dbReference type="ARBA" id="ARBA00022771"/>
    </source>
</evidence>
<evidence type="ECO:0000256" key="5">
    <source>
        <dbReference type="SAM" id="MobiDB-lite"/>
    </source>
</evidence>
<evidence type="ECO:0000259" key="7">
    <source>
        <dbReference type="PROSITE" id="PS50089"/>
    </source>
</evidence>
<accession>A0A0G4ELT9</accession>
<feature type="compositionally biased region" description="Basic residues" evidence="5">
    <location>
        <begin position="408"/>
        <end position="417"/>
    </location>
</feature>
<dbReference type="Proteomes" id="UP000041254">
    <property type="component" value="Unassembled WGS sequence"/>
</dbReference>
<name>A0A0G4ELT9_VITBC</name>
<dbReference type="EMBL" id="CDMY01000256">
    <property type="protein sequence ID" value="CEL97798.1"/>
    <property type="molecule type" value="Genomic_DNA"/>
</dbReference>
<proteinExistence type="predicted"/>
<keyword evidence="9" id="KW-1185">Reference proteome</keyword>
<dbReference type="Gene3D" id="3.30.40.10">
    <property type="entry name" value="Zinc/RING finger domain, C3HC4 (zinc finger)"/>
    <property type="match status" value="2"/>
</dbReference>
<evidence type="ECO:0000256" key="1">
    <source>
        <dbReference type="ARBA" id="ARBA00022723"/>
    </source>
</evidence>
<evidence type="ECO:0008006" key="10">
    <source>
        <dbReference type="Google" id="ProtNLM"/>
    </source>
</evidence>
<dbReference type="InterPro" id="IPR013083">
    <property type="entry name" value="Znf_RING/FYVE/PHD"/>
</dbReference>
<feature type="compositionally biased region" description="Low complexity" evidence="5">
    <location>
        <begin position="548"/>
        <end position="572"/>
    </location>
</feature>
<dbReference type="InterPro" id="IPR019787">
    <property type="entry name" value="Znf_PHD-finger"/>
</dbReference>
<dbReference type="VEuPathDB" id="CryptoDB:Vbra_7719"/>
<feature type="region of interest" description="Disordered" evidence="5">
    <location>
        <begin position="212"/>
        <end position="424"/>
    </location>
</feature>
<dbReference type="InterPro" id="IPR001841">
    <property type="entry name" value="Znf_RING"/>
</dbReference>
<evidence type="ECO:0000256" key="4">
    <source>
        <dbReference type="PROSITE-ProRule" id="PRU00175"/>
    </source>
</evidence>
<evidence type="ECO:0000259" key="6">
    <source>
        <dbReference type="PROSITE" id="PS50016"/>
    </source>
</evidence>
<dbReference type="OMA" id="ICHSPED"/>
<dbReference type="OrthoDB" id="428832at2759"/>
<evidence type="ECO:0000313" key="9">
    <source>
        <dbReference type="Proteomes" id="UP000041254"/>
    </source>
</evidence>
<protein>
    <recommendedName>
        <fullName evidence="10">PHD-type domain-containing protein</fullName>
    </recommendedName>
</protein>
<dbReference type="PANTHER" id="PTHR47177">
    <property type="entry name" value="F18C1.6 PROTEIN"/>
    <property type="match status" value="1"/>
</dbReference>
<reference evidence="8 9" key="1">
    <citation type="submission" date="2014-11" db="EMBL/GenBank/DDBJ databases">
        <authorList>
            <person name="Zhu J."/>
            <person name="Qi W."/>
            <person name="Song R."/>
        </authorList>
    </citation>
    <scope>NUCLEOTIDE SEQUENCE [LARGE SCALE GENOMIC DNA]</scope>
</reference>
<feature type="compositionally biased region" description="Basic residues" evidence="5">
    <location>
        <begin position="214"/>
        <end position="226"/>
    </location>
</feature>
<dbReference type="SMART" id="SM00184">
    <property type="entry name" value="RING"/>
    <property type="match status" value="1"/>
</dbReference>